<dbReference type="AlphaFoldDB" id="A0A8D8XC72"/>
<organism evidence="1">
    <name type="scientific">Cacopsylla melanoneura</name>
    <dbReference type="NCBI Taxonomy" id="428564"/>
    <lineage>
        <taxon>Eukaryota</taxon>
        <taxon>Metazoa</taxon>
        <taxon>Ecdysozoa</taxon>
        <taxon>Arthropoda</taxon>
        <taxon>Hexapoda</taxon>
        <taxon>Insecta</taxon>
        <taxon>Pterygota</taxon>
        <taxon>Neoptera</taxon>
        <taxon>Paraneoptera</taxon>
        <taxon>Hemiptera</taxon>
        <taxon>Sternorrhyncha</taxon>
        <taxon>Psylloidea</taxon>
        <taxon>Psyllidae</taxon>
        <taxon>Psyllinae</taxon>
        <taxon>Cacopsylla</taxon>
    </lineage>
</organism>
<evidence type="ECO:0000313" key="1">
    <source>
        <dbReference type="EMBL" id="CAG6691607.1"/>
    </source>
</evidence>
<name>A0A8D8XC72_9HEMI</name>
<reference evidence="1" key="1">
    <citation type="submission" date="2021-05" db="EMBL/GenBank/DDBJ databases">
        <authorList>
            <person name="Alioto T."/>
            <person name="Alioto T."/>
            <person name="Gomez Garrido J."/>
        </authorList>
    </citation>
    <scope>NUCLEOTIDE SEQUENCE</scope>
</reference>
<accession>A0A8D8XC72</accession>
<dbReference type="EMBL" id="HBUF01303609">
    <property type="protein sequence ID" value="CAG6691607.1"/>
    <property type="molecule type" value="Transcribed_RNA"/>
</dbReference>
<sequence>MFIVSFNTFHIFSESSESQPHDVNEEKRNIYIPTVPYYKEKYGLNEIEVVGLLIGARGTITSFVKNFAVQYNISEAALKNISQSVVRSSILILRTHIYGI</sequence>
<proteinExistence type="predicted"/>
<protein>
    <submittedName>
        <fullName evidence="1">Uncharacterized protein</fullName>
    </submittedName>
</protein>